<proteinExistence type="predicted"/>
<comment type="caution">
    <text evidence="1">The sequence shown here is derived from an EMBL/GenBank/DDBJ whole genome shotgun (WGS) entry which is preliminary data.</text>
</comment>
<sequence length="405" mass="45234">MTAEPVEPDKLFAPVADTFEPFPEFEFEQDIDSRLYGSESVVSDTPAPDPTHTTDDNTERAVDSGSRPRLVYSRLHLTDDDINSEFEPRSSSQDSFEPPLSPSPRPPKLNPSLSFTKPPVASFPSTRSMMATSASEHHSRVSLDTAFMTREFCASMVFPTGRLKRHRSGSDPGEGDRSHSRPKIDGKYGLCSSKILNQLTNDNRLTDDVLNVVCKVVYARYVNDSNKGILLNTLWFRGDKPSDALPQKLRAMVGHTAKLYFPINHPEIEHWALGTLEPLSDGFQFCYYDPISNNTRYEAARTRLRKSSPCSATQLGANYMTQPCAKQHDNWSCGVYVVSFLSMVLQRRATTHQIDPASEKNEIISILKTAQLDGAFSDEEKEALEGLQKYVSRRSTNASRILGNG</sequence>
<protein>
    <submittedName>
        <fullName evidence="1">Uncharacterized protein</fullName>
    </submittedName>
</protein>
<organism evidence="1 2">
    <name type="scientific">Fusarium decemcellulare</name>
    <dbReference type="NCBI Taxonomy" id="57161"/>
    <lineage>
        <taxon>Eukaryota</taxon>
        <taxon>Fungi</taxon>
        <taxon>Dikarya</taxon>
        <taxon>Ascomycota</taxon>
        <taxon>Pezizomycotina</taxon>
        <taxon>Sordariomycetes</taxon>
        <taxon>Hypocreomycetidae</taxon>
        <taxon>Hypocreales</taxon>
        <taxon>Nectriaceae</taxon>
        <taxon>Fusarium</taxon>
        <taxon>Fusarium decemcellulare species complex</taxon>
    </lineage>
</organism>
<name>A0ACC1R8V4_9HYPO</name>
<evidence type="ECO:0000313" key="1">
    <source>
        <dbReference type="EMBL" id="KAJ3501495.1"/>
    </source>
</evidence>
<accession>A0ACC1R8V4</accession>
<evidence type="ECO:0000313" key="2">
    <source>
        <dbReference type="Proteomes" id="UP001148629"/>
    </source>
</evidence>
<keyword evidence="2" id="KW-1185">Reference proteome</keyword>
<reference evidence="1" key="1">
    <citation type="submission" date="2022-08" db="EMBL/GenBank/DDBJ databases">
        <title>Genome Sequence of Fusarium decemcellulare.</title>
        <authorList>
            <person name="Buettner E."/>
        </authorList>
    </citation>
    <scope>NUCLEOTIDE SEQUENCE</scope>
    <source>
        <strain evidence="1">Babe19</strain>
    </source>
</reference>
<dbReference type="Proteomes" id="UP001148629">
    <property type="component" value="Unassembled WGS sequence"/>
</dbReference>
<gene>
    <name evidence="1" type="ORF">NM208_g16924</name>
</gene>
<dbReference type="EMBL" id="JANRMS010005627">
    <property type="protein sequence ID" value="KAJ3501495.1"/>
    <property type="molecule type" value="Genomic_DNA"/>
</dbReference>